<dbReference type="KEGG" id="ttj:TTHA0920"/>
<dbReference type="EMBL" id="AP008226">
    <property type="protein sequence ID" value="BAD70743.1"/>
    <property type="molecule type" value="Genomic_DNA"/>
</dbReference>
<reference evidence="2 3" key="1">
    <citation type="submission" date="2004-11" db="EMBL/GenBank/DDBJ databases">
        <title>Complete genome sequence of Thermus thermophilus HB8.</title>
        <authorList>
            <person name="Masui R."/>
            <person name="Kurokawa K."/>
            <person name="Nakagawa N."/>
            <person name="Tokunaga F."/>
            <person name="Koyama Y."/>
            <person name="Shibata T."/>
            <person name="Oshima T."/>
            <person name="Yokoyama S."/>
            <person name="Yasunaga T."/>
            <person name="Kuramitsu S."/>
        </authorList>
    </citation>
    <scope>NUCLEOTIDE SEQUENCE [LARGE SCALE GENOMIC DNA]</scope>
    <source>
        <strain evidence="3">ATCC 27634 / DSM 579 / HB8</strain>
    </source>
</reference>
<keyword evidence="3" id="KW-1185">Reference proteome</keyword>
<dbReference type="HOGENOM" id="CLU_3123742_0_0_0"/>
<accession>Q5SJT8</accession>
<feature type="region of interest" description="Disordered" evidence="1">
    <location>
        <begin position="27"/>
        <end position="50"/>
    </location>
</feature>
<protein>
    <submittedName>
        <fullName evidence="2">Uncharacterized protein</fullName>
    </submittedName>
</protein>
<name>Q5SJT8_THET8</name>
<evidence type="ECO:0000313" key="3">
    <source>
        <dbReference type="Proteomes" id="UP000000532"/>
    </source>
</evidence>
<dbReference type="Proteomes" id="UP000000532">
    <property type="component" value="Chromosome"/>
</dbReference>
<proteinExistence type="predicted"/>
<evidence type="ECO:0000256" key="1">
    <source>
        <dbReference type="SAM" id="MobiDB-lite"/>
    </source>
</evidence>
<dbReference type="AlphaFoldDB" id="Q5SJT8"/>
<organism evidence="2 3">
    <name type="scientific">Thermus thermophilus (strain ATCC 27634 / DSM 579 / HB8)</name>
    <dbReference type="NCBI Taxonomy" id="300852"/>
    <lineage>
        <taxon>Bacteria</taxon>
        <taxon>Thermotogati</taxon>
        <taxon>Deinococcota</taxon>
        <taxon>Deinococci</taxon>
        <taxon>Thermales</taxon>
        <taxon>Thermaceae</taxon>
        <taxon>Thermus</taxon>
    </lineage>
</organism>
<feature type="region of interest" description="Disordered" evidence="1">
    <location>
        <begin position="1"/>
        <end position="20"/>
    </location>
</feature>
<dbReference type="EnsemblBacteria" id="BAD70743">
    <property type="protein sequence ID" value="BAD70743"/>
    <property type="gene ID" value="BAD70743"/>
</dbReference>
<sequence length="50" mass="5528">MERAGRNPLTGLNPLQHSPRAFRLRKTLDSRNPLTGLNPLQPGRVPLSSP</sequence>
<evidence type="ECO:0000313" key="2">
    <source>
        <dbReference type="EMBL" id="BAD70743.1"/>
    </source>
</evidence>
<gene>
    <name evidence="2" type="ordered locus">TTHA0920</name>
</gene>